<name>A0AAU7W6H3_9MICO</name>
<dbReference type="GO" id="GO:0070475">
    <property type="term" value="P:rRNA base methylation"/>
    <property type="evidence" value="ECO:0007669"/>
    <property type="project" value="TreeGrafter"/>
</dbReference>
<keyword evidence="3 4" id="KW-0949">S-adenosyl-L-methionine</keyword>
<feature type="binding site" evidence="4">
    <location>
        <position position="297"/>
    </location>
    <ligand>
        <name>S-adenosyl-L-methionine</name>
        <dbReference type="ChEBI" id="CHEBI:59789"/>
    </ligand>
</feature>
<organism evidence="8">
    <name type="scientific">Agromyces sp. G08B096</name>
    <dbReference type="NCBI Taxonomy" id="3156399"/>
    <lineage>
        <taxon>Bacteria</taxon>
        <taxon>Bacillati</taxon>
        <taxon>Actinomycetota</taxon>
        <taxon>Actinomycetes</taxon>
        <taxon>Micrococcales</taxon>
        <taxon>Microbacteriaceae</taxon>
        <taxon>Agromyces</taxon>
    </lineage>
</organism>
<evidence type="ECO:0000256" key="5">
    <source>
        <dbReference type="PROSITE-ProRule" id="PRU10015"/>
    </source>
</evidence>
<comment type="similarity">
    <text evidence="4">Belongs to the class I-like SAM-binding methyltransferase superfamily. RNA M5U methyltransferase family.</text>
</comment>
<dbReference type="PANTHER" id="PTHR11061">
    <property type="entry name" value="RNA M5U METHYLTRANSFERASE"/>
    <property type="match status" value="1"/>
</dbReference>
<dbReference type="GO" id="GO:0070041">
    <property type="term" value="F:rRNA (uridine-C5-)-methyltransferase activity"/>
    <property type="evidence" value="ECO:0007669"/>
    <property type="project" value="TreeGrafter"/>
</dbReference>
<feature type="active site" evidence="5">
    <location>
        <position position="401"/>
    </location>
</feature>
<evidence type="ECO:0000256" key="4">
    <source>
        <dbReference type="PROSITE-ProRule" id="PRU01024"/>
    </source>
</evidence>
<dbReference type="InterPro" id="IPR012340">
    <property type="entry name" value="NA-bd_OB-fold"/>
</dbReference>
<dbReference type="RefSeq" id="WP_350347343.1">
    <property type="nucleotide sequence ID" value="NZ_CP158374.1"/>
</dbReference>
<evidence type="ECO:0000259" key="7">
    <source>
        <dbReference type="PROSITE" id="PS50926"/>
    </source>
</evidence>
<protein>
    <submittedName>
        <fullName evidence="8">TRAM domain-containing protein</fullName>
    </submittedName>
</protein>
<dbReference type="SUPFAM" id="SSF50249">
    <property type="entry name" value="Nucleic acid-binding proteins"/>
    <property type="match status" value="1"/>
</dbReference>
<gene>
    <name evidence="8" type="ORF">ABIQ69_11950</name>
</gene>
<accession>A0AAU7W6H3</accession>
<dbReference type="Gene3D" id="2.40.50.140">
    <property type="entry name" value="Nucleic acid-binding proteins"/>
    <property type="match status" value="1"/>
</dbReference>
<dbReference type="PROSITE" id="PS51687">
    <property type="entry name" value="SAM_MT_RNA_M5U"/>
    <property type="match status" value="1"/>
</dbReference>
<keyword evidence="1 4" id="KW-0489">Methyltransferase</keyword>
<dbReference type="Gene3D" id="3.40.50.150">
    <property type="entry name" value="Vaccinia Virus protein VP39"/>
    <property type="match status" value="1"/>
</dbReference>
<dbReference type="AlphaFoldDB" id="A0AAU7W6H3"/>
<dbReference type="EMBL" id="CP158374">
    <property type="protein sequence ID" value="XBX81321.1"/>
    <property type="molecule type" value="Genomic_DNA"/>
</dbReference>
<feature type="region of interest" description="Disordered" evidence="6">
    <location>
        <begin position="1"/>
        <end position="34"/>
    </location>
</feature>
<evidence type="ECO:0000256" key="3">
    <source>
        <dbReference type="ARBA" id="ARBA00022691"/>
    </source>
</evidence>
<evidence type="ECO:0000256" key="6">
    <source>
        <dbReference type="SAM" id="MobiDB-lite"/>
    </source>
</evidence>
<dbReference type="SUPFAM" id="SSF53335">
    <property type="entry name" value="S-adenosyl-L-methionine-dependent methyltransferases"/>
    <property type="match status" value="1"/>
</dbReference>
<feature type="compositionally biased region" description="Basic and acidic residues" evidence="6">
    <location>
        <begin position="10"/>
        <end position="26"/>
    </location>
</feature>
<feature type="binding site" evidence="4">
    <location>
        <position position="321"/>
    </location>
    <ligand>
        <name>S-adenosyl-L-methionine</name>
        <dbReference type="ChEBI" id="CHEBI:59789"/>
    </ligand>
</feature>
<dbReference type="PROSITE" id="PS50926">
    <property type="entry name" value="TRAM"/>
    <property type="match status" value="1"/>
</dbReference>
<keyword evidence="2 4" id="KW-0808">Transferase</keyword>
<dbReference type="PANTHER" id="PTHR11061:SF30">
    <property type="entry name" value="TRNA (URACIL(54)-C(5))-METHYLTRANSFERASE"/>
    <property type="match status" value="1"/>
</dbReference>
<evidence type="ECO:0000313" key="8">
    <source>
        <dbReference type="EMBL" id="XBX81321.1"/>
    </source>
</evidence>
<dbReference type="InterPro" id="IPR010280">
    <property type="entry name" value="U5_MeTrfase_fam"/>
</dbReference>
<sequence>MPRPPRPRRPRADRTERPARRSREPRPPATDGPLLDLEVERIAHGGVAVAHHEGRVVFVADAIPGERVRARVTDASKDRFWRADTIEVLDASPDRREHVWAEASVARAPEDRAGGAEFGHILMERQRALKADVLREGLARFAGLDRAVAVEPVDAELAPGVDAGFGTGWRTRVRLHVDDEGRIGPFAARSHRVVPVDSLPLAVGELQERAPLGDRLPGSRFVDLVAPSAGDAEMIVDAPAGGEGAVVREIVEGRTFQLDRGGFWQVHRGAAATLSRAVRDAVDGDRFDPRAANLDLYGGVGLLAAAVADRFGETVRITSVEADERATDHASANLADHVGARAETGRVDRWLAELEASADRALQARLRAATVVLDPPRSGAGREVVERLAALRPAQLVYVACDPIALARDLGTFREHGYELEELRAFDLFPNTHHVEAVARLGAIV</sequence>
<dbReference type="PROSITE" id="PS01230">
    <property type="entry name" value="TRMA_1"/>
    <property type="match status" value="1"/>
</dbReference>
<feature type="binding site" evidence="4">
    <location>
        <position position="265"/>
    </location>
    <ligand>
        <name>S-adenosyl-L-methionine</name>
        <dbReference type="ChEBI" id="CHEBI:59789"/>
    </ligand>
</feature>
<proteinExistence type="inferred from homology"/>
<feature type="active site" description="Nucleophile" evidence="4">
    <location>
        <position position="401"/>
    </location>
</feature>
<feature type="binding site" evidence="4">
    <location>
        <position position="374"/>
    </location>
    <ligand>
        <name>S-adenosyl-L-methionine</name>
        <dbReference type="ChEBI" id="CHEBI:59789"/>
    </ligand>
</feature>
<dbReference type="Pfam" id="PF01938">
    <property type="entry name" value="TRAM"/>
    <property type="match status" value="1"/>
</dbReference>
<dbReference type="Pfam" id="PF05958">
    <property type="entry name" value="tRNA_U5-meth_tr"/>
    <property type="match status" value="1"/>
</dbReference>
<dbReference type="InterPro" id="IPR029063">
    <property type="entry name" value="SAM-dependent_MTases_sf"/>
</dbReference>
<evidence type="ECO:0000256" key="2">
    <source>
        <dbReference type="ARBA" id="ARBA00022679"/>
    </source>
</evidence>
<dbReference type="InterPro" id="IPR002792">
    <property type="entry name" value="TRAM_dom"/>
</dbReference>
<reference evidence="8" key="1">
    <citation type="submission" date="2024-05" db="EMBL/GenBank/DDBJ databases">
        <authorList>
            <person name="Yu L."/>
        </authorList>
    </citation>
    <scope>NUCLEOTIDE SEQUENCE</scope>
    <source>
        <strain evidence="8">G08B096</strain>
    </source>
</reference>
<dbReference type="InterPro" id="IPR030390">
    <property type="entry name" value="MeTrfase_TrmA_AS"/>
</dbReference>
<feature type="domain" description="TRAM" evidence="7">
    <location>
        <begin position="28"/>
        <end position="87"/>
    </location>
</feature>
<evidence type="ECO:0000256" key="1">
    <source>
        <dbReference type="ARBA" id="ARBA00022603"/>
    </source>
</evidence>